<dbReference type="AlphaFoldDB" id="A0A2C9L8Y5"/>
<dbReference type="OrthoDB" id="10064012at2759"/>
<feature type="compositionally biased region" description="Acidic residues" evidence="1">
    <location>
        <begin position="126"/>
        <end position="136"/>
    </location>
</feature>
<dbReference type="VEuPathDB" id="VectorBase:BGLAX_035148"/>
<feature type="region of interest" description="Disordered" evidence="1">
    <location>
        <begin position="1"/>
        <end position="24"/>
    </location>
</feature>
<dbReference type="KEGG" id="bgt:106060637"/>
<evidence type="ECO:0000313" key="8">
    <source>
        <dbReference type="RefSeq" id="XP_055885867.1"/>
    </source>
</evidence>
<feature type="region of interest" description="Disordered" evidence="1">
    <location>
        <begin position="114"/>
        <end position="261"/>
    </location>
</feature>
<dbReference type="GO" id="GO:0042981">
    <property type="term" value="P:regulation of apoptotic process"/>
    <property type="evidence" value="ECO:0007669"/>
    <property type="project" value="InterPro"/>
</dbReference>
<proteinExistence type="predicted"/>
<evidence type="ECO:0000313" key="5">
    <source>
        <dbReference type="RefSeq" id="XP_055885864.1"/>
    </source>
</evidence>
<accession>A0A2C9L8Y5</accession>
<dbReference type="RefSeq" id="XP_055885864.1">
    <property type="nucleotide sequence ID" value="XM_056029889.1"/>
</dbReference>
<gene>
    <name evidence="2" type="primary">106060637</name>
    <name evidence="5 6 7 8" type="synonym">LOC106060637</name>
</gene>
<feature type="compositionally biased region" description="Basic and acidic residues" evidence="1">
    <location>
        <begin position="212"/>
        <end position="232"/>
    </location>
</feature>
<dbReference type="OMA" id="FEIHADE"/>
<dbReference type="VEuPathDB" id="VectorBase:BGLB028316"/>
<dbReference type="Pfam" id="PF15335">
    <property type="entry name" value="CAAP1"/>
    <property type="match status" value="1"/>
</dbReference>
<evidence type="ECO:0000313" key="4">
    <source>
        <dbReference type="Proteomes" id="UP001165740"/>
    </source>
</evidence>
<dbReference type="RefSeq" id="XP_055885866.1">
    <property type="nucleotide sequence ID" value="XM_056029891.1"/>
</dbReference>
<reference evidence="2" key="1">
    <citation type="submission" date="2020-05" db="UniProtKB">
        <authorList>
            <consortium name="EnsemblMetazoa"/>
        </authorList>
    </citation>
    <scope>IDENTIFICATION</scope>
    <source>
        <strain evidence="2">BB02</strain>
    </source>
</reference>
<evidence type="ECO:0000313" key="3">
    <source>
        <dbReference type="Proteomes" id="UP000076420"/>
    </source>
</evidence>
<protein>
    <submittedName>
        <fullName evidence="5 6">Caspase activity and apoptosis inhibitor 1-like</fullName>
    </submittedName>
</protein>
<evidence type="ECO:0000313" key="2">
    <source>
        <dbReference type="EnsemblMetazoa" id="BGLB028316-PA"/>
    </source>
</evidence>
<feature type="compositionally biased region" description="Acidic residues" evidence="1">
    <location>
        <begin position="236"/>
        <end position="249"/>
    </location>
</feature>
<sequence>MSAAKMVADSTQSELADTLDGKKKKKKIKKASKKVLLPEDEDSDLDLKKDLKPIVTFVKDRPAMIREMFRAVRGASLQRALPDLLKSIPLDELEQLCLEQLEVMSKKRIRRILAGEESCNISSSGTEDETSDEESPDQPSEQTNEPLTDLENHQADSTSVRQELTRSQMEGTAEDQPSLSVVKQEPPDSGDEVEPEEEEVPETYTSGSEDGELVRKEDQLEDSTEVKVKEEPQSGSEEEDEEDMEEDDLVASMPLGSDGVLPSIMMDQMELLELEMRARAIKAMLSSHDEGD</sequence>
<organism evidence="2 3">
    <name type="scientific">Biomphalaria glabrata</name>
    <name type="common">Bloodfluke planorb</name>
    <name type="synonym">Freshwater snail</name>
    <dbReference type="NCBI Taxonomy" id="6526"/>
    <lineage>
        <taxon>Eukaryota</taxon>
        <taxon>Metazoa</taxon>
        <taxon>Spiralia</taxon>
        <taxon>Lophotrochozoa</taxon>
        <taxon>Mollusca</taxon>
        <taxon>Gastropoda</taxon>
        <taxon>Heterobranchia</taxon>
        <taxon>Euthyneura</taxon>
        <taxon>Panpulmonata</taxon>
        <taxon>Hygrophila</taxon>
        <taxon>Lymnaeoidea</taxon>
        <taxon>Planorbidae</taxon>
        <taxon>Biomphalaria</taxon>
    </lineage>
</organism>
<dbReference type="STRING" id="6526.A0A2C9L8Y5"/>
<dbReference type="PANTHER" id="PTHR14740:SF3">
    <property type="entry name" value="CASPASE ACTIVITY AND APOPTOSIS INHIBITOR 1"/>
    <property type="match status" value="1"/>
</dbReference>
<dbReference type="PANTHER" id="PTHR14740">
    <property type="entry name" value="CASPASE ACTIVITY AND APOPTOSIS INHIBITOR 1"/>
    <property type="match status" value="1"/>
</dbReference>
<dbReference type="Proteomes" id="UP001165740">
    <property type="component" value="Chromosome 5"/>
</dbReference>
<dbReference type="RefSeq" id="XP_055885865.1">
    <property type="nucleotide sequence ID" value="XM_056029890.1"/>
</dbReference>
<feature type="compositionally biased region" description="Polar residues" evidence="1">
    <location>
        <begin position="155"/>
        <end position="181"/>
    </location>
</feature>
<feature type="compositionally biased region" description="Acidic residues" evidence="1">
    <location>
        <begin position="188"/>
        <end position="201"/>
    </location>
</feature>
<evidence type="ECO:0000256" key="1">
    <source>
        <dbReference type="SAM" id="MobiDB-lite"/>
    </source>
</evidence>
<dbReference type="RefSeq" id="XP_055885867.1">
    <property type="nucleotide sequence ID" value="XM_056029892.1"/>
</dbReference>
<dbReference type="EnsemblMetazoa" id="BGLB028316-RA">
    <property type="protein sequence ID" value="BGLB028316-PA"/>
    <property type="gene ID" value="BGLB028316"/>
</dbReference>
<reference evidence="5 6" key="2">
    <citation type="submission" date="2025-04" db="UniProtKB">
        <authorList>
            <consortium name="RefSeq"/>
        </authorList>
    </citation>
    <scope>IDENTIFICATION</scope>
</reference>
<evidence type="ECO:0000313" key="7">
    <source>
        <dbReference type="RefSeq" id="XP_055885866.1"/>
    </source>
</evidence>
<evidence type="ECO:0000313" key="6">
    <source>
        <dbReference type="RefSeq" id="XP_055885865.1"/>
    </source>
</evidence>
<name>A0A2C9L8Y5_BIOGL</name>
<dbReference type="InterPro" id="IPR038991">
    <property type="entry name" value="CAAP1"/>
</dbReference>
<keyword evidence="4" id="KW-1185">Reference proteome</keyword>
<dbReference type="Proteomes" id="UP000076420">
    <property type="component" value="Unassembled WGS sequence"/>
</dbReference>